<evidence type="ECO:0000313" key="4">
    <source>
        <dbReference type="Proteomes" id="UP000182836"/>
    </source>
</evidence>
<dbReference type="Gene3D" id="3.90.850.10">
    <property type="entry name" value="Fumarylacetoacetase-like, C-terminal domain"/>
    <property type="match status" value="1"/>
</dbReference>
<dbReference type="GeneID" id="42307534"/>
<organism evidence="1 3">
    <name type="scientific">Aneurinibacillus migulanus</name>
    <name type="common">Bacillus migulanus</name>
    <dbReference type="NCBI Taxonomy" id="47500"/>
    <lineage>
        <taxon>Bacteria</taxon>
        <taxon>Bacillati</taxon>
        <taxon>Bacillota</taxon>
        <taxon>Bacilli</taxon>
        <taxon>Bacillales</taxon>
        <taxon>Paenibacillaceae</taxon>
        <taxon>Aneurinibacillus group</taxon>
        <taxon>Aneurinibacillus</taxon>
    </lineage>
</organism>
<keyword evidence="3" id="KW-1185">Reference proteome</keyword>
<dbReference type="Proteomes" id="UP000037269">
    <property type="component" value="Unassembled WGS sequence"/>
</dbReference>
<accession>A0A0D1Y2D0</accession>
<gene>
    <name evidence="1" type="ORF">AF333_20500</name>
    <name evidence="2" type="ORF">SAMN04487909_15325</name>
</gene>
<dbReference type="RefSeq" id="WP_043067031.1">
    <property type="nucleotide sequence ID" value="NZ_CCMI01000119.1"/>
</dbReference>
<dbReference type="EMBL" id="FNED01000053">
    <property type="protein sequence ID" value="SDK40841.1"/>
    <property type="molecule type" value="Genomic_DNA"/>
</dbReference>
<dbReference type="PATRIC" id="fig|47500.8.peg.1848"/>
<dbReference type="STRING" id="47500.AF333_20500"/>
<protein>
    <submittedName>
        <fullName evidence="2">2-oxo-3-hexenedioate decarboxylase</fullName>
    </submittedName>
</protein>
<dbReference type="EMBL" id="LGUG01000004">
    <property type="protein sequence ID" value="KON97494.1"/>
    <property type="molecule type" value="Genomic_DNA"/>
</dbReference>
<dbReference type="Proteomes" id="UP000182836">
    <property type="component" value="Unassembled WGS sequence"/>
</dbReference>
<proteinExistence type="predicted"/>
<sequence length="70" mass="8070">MILTDTVEAIAEELFAAEAEIQEIDTFVERYPELDTNLAYKVQERLIGMKCTRQKTRVRGHEATEKVLLT</sequence>
<reference evidence="1 3" key="1">
    <citation type="submission" date="2015-07" db="EMBL/GenBank/DDBJ databases">
        <title>Fjat-14205 dsm 2895.</title>
        <authorList>
            <person name="Liu B."/>
            <person name="Wang J."/>
            <person name="Zhu Y."/>
            <person name="Liu G."/>
            <person name="Chen Q."/>
            <person name="Chen Z."/>
            <person name="Lan J."/>
            <person name="Che J."/>
            <person name="Ge C."/>
            <person name="Shi H."/>
            <person name="Pan Z."/>
            <person name="Liu X."/>
        </authorList>
    </citation>
    <scope>NUCLEOTIDE SEQUENCE [LARGE SCALE GENOMIC DNA]</scope>
    <source>
        <strain evidence="1 3">DSM 2895</strain>
    </source>
</reference>
<dbReference type="InterPro" id="IPR036663">
    <property type="entry name" value="Fumarylacetoacetase_C_sf"/>
</dbReference>
<evidence type="ECO:0000313" key="1">
    <source>
        <dbReference type="EMBL" id="KON97494.1"/>
    </source>
</evidence>
<name>A0A0D1Y2D0_ANEMI</name>
<dbReference type="GO" id="GO:0003824">
    <property type="term" value="F:catalytic activity"/>
    <property type="evidence" value="ECO:0007669"/>
    <property type="project" value="InterPro"/>
</dbReference>
<dbReference type="AlphaFoldDB" id="A0A0D1Y2D0"/>
<evidence type="ECO:0000313" key="3">
    <source>
        <dbReference type="Proteomes" id="UP000037269"/>
    </source>
</evidence>
<evidence type="ECO:0000313" key="2">
    <source>
        <dbReference type="EMBL" id="SDK40841.1"/>
    </source>
</evidence>
<reference evidence="2 4" key="2">
    <citation type="submission" date="2016-10" db="EMBL/GenBank/DDBJ databases">
        <authorList>
            <person name="de Groot N.N."/>
        </authorList>
    </citation>
    <scope>NUCLEOTIDE SEQUENCE [LARGE SCALE GENOMIC DNA]</scope>
    <source>
        <strain evidence="2 4">DSM 2895</strain>
    </source>
</reference>